<comment type="caution">
    <text evidence="7">The sequence shown here is derived from an EMBL/GenBank/DDBJ whole genome shotgun (WGS) entry which is preliminary data.</text>
</comment>
<feature type="transmembrane region" description="Helical" evidence="6">
    <location>
        <begin position="41"/>
        <end position="63"/>
    </location>
</feature>
<evidence type="ECO:0000256" key="3">
    <source>
        <dbReference type="ARBA" id="ARBA00022692"/>
    </source>
</evidence>
<protein>
    <submittedName>
        <fullName evidence="7">LysE family translocator</fullName>
    </submittedName>
</protein>
<accession>A0A6A7K4J4</accession>
<name>A0A6A7K4J4_9FIRM</name>
<evidence type="ECO:0000256" key="2">
    <source>
        <dbReference type="ARBA" id="ARBA00022475"/>
    </source>
</evidence>
<dbReference type="PIRSF" id="PIRSF006324">
    <property type="entry name" value="LeuE"/>
    <property type="match status" value="1"/>
</dbReference>
<organism evidence="7 8">
    <name type="scientific">Alkalibaculum sporogenes</name>
    <dbReference type="NCBI Taxonomy" id="2655001"/>
    <lineage>
        <taxon>Bacteria</taxon>
        <taxon>Bacillati</taxon>
        <taxon>Bacillota</taxon>
        <taxon>Clostridia</taxon>
        <taxon>Eubacteriales</taxon>
        <taxon>Eubacteriaceae</taxon>
        <taxon>Alkalibaculum</taxon>
    </lineage>
</organism>
<reference evidence="7 8" key="1">
    <citation type="submission" date="2019-10" db="EMBL/GenBank/DDBJ databases">
        <title>Alkalibaculum tamaniensis sp.nov., a new alkaliphilic acetogen, isolated on methoxylated aromatics from a mud volcano.</title>
        <authorList>
            <person name="Khomyakova M.A."/>
            <person name="Merkel A.Y."/>
            <person name="Bonch-Osmolovskaya E.A."/>
            <person name="Slobodkin A.I."/>
        </authorList>
    </citation>
    <scope>NUCLEOTIDE SEQUENCE [LARGE SCALE GENOMIC DNA]</scope>
    <source>
        <strain evidence="7 8">M08DMB</strain>
    </source>
</reference>
<feature type="transmembrane region" description="Helical" evidence="6">
    <location>
        <begin position="6"/>
        <end position="29"/>
    </location>
</feature>
<evidence type="ECO:0000256" key="4">
    <source>
        <dbReference type="ARBA" id="ARBA00022989"/>
    </source>
</evidence>
<dbReference type="InterPro" id="IPR036259">
    <property type="entry name" value="MFS_trans_sf"/>
</dbReference>
<dbReference type="Proteomes" id="UP000440004">
    <property type="component" value="Unassembled WGS sequence"/>
</dbReference>
<dbReference type="Pfam" id="PF01810">
    <property type="entry name" value="LysE"/>
    <property type="match status" value="1"/>
</dbReference>
<dbReference type="GO" id="GO:0005886">
    <property type="term" value="C:plasma membrane"/>
    <property type="evidence" value="ECO:0007669"/>
    <property type="project" value="UniProtKB-SubCell"/>
</dbReference>
<dbReference type="GO" id="GO:0015171">
    <property type="term" value="F:amino acid transmembrane transporter activity"/>
    <property type="evidence" value="ECO:0007669"/>
    <property type="project" value="TreeGrafter"/>
</dbReference>
<feature type="transmembrane region" description="Helical" evidence="6">
    <location>
        <begin position="75"/>
        <end position="94"/>
    </location>
</feature>
<comment type="subcellular location">
    <subcellularLocation>
        <location evidence="1">Cell membrane</location>
        <topology evidence="1">Multi-pass membrane protein</topology>
    </subcellularLocation>
</comment>
<keyword evidence="5 6" id="KW-0472">Membrane</keyword>
<gene>
    <name evidence="7" type="ORF">GC105_00680</name>
</gene>
<evidence type="ECO:0000313" key="7">
    <source>
        <dbReference type="EMBL" id="MPW24308.1"/>
    </source>
</evidence>
<evidence type="ECO:0000256" key="6">
    <source>
        <dbReference type="SAM" id="Phobius"/>
    </source>
</evidence>
<evidence type="ECO:0000313" key="8">
    <source>
        <dbReference type="Proteomes" id="UP000440004"/>
    </source>
</evidence>
<dbReference type="PANTHER" id="PTHR30086">
    <property type="entry name" value="ARGININE EXPORTER PROTEIN ARGO"/>
    <property type="match status" value="1"/>
</dbReference>
<feature type="transmembrane region" description="Helical" evidence="6">
    <location>
        <begin position="151"/>
        <end position="176"/>
    </location>
</feature>
<dbReference type="SUPFAM" id="SSF103473">
    <property type="entry name" value="MFS general substrate transporter"/>
    <property type="match status" value="1"/>
</dbReference>
<dbReference type="PANTHER" id="PTHR30086:SF20">
    <property type="entry name" value="ARGININE EXPORTER PROTEIN ARGO-RELATED"/>
    <property type="match status" value="1"/>
</dbReference>
<dbReference type="EMBL" id="WHNX01000001">
    <property type="protein sequence ID" value="MPW24308.1"/>
    <property type="molecule type" value="Genomic_DNA"/>
</dbReference>
<proteinExistence type="predicted"/>
<evidence type="ECO:0000256" key="1">
    <source>
        <dbReference type="ARBA" id="ARBA00004651"/>
    </source>
</evidence>
<dbReference type="AlphaFoldDB" id="A0A6A7K4J4"/>
<feature type="transmembrane region" description="Helical" evidence="6">
    <location>
        <begin position="114"/>
        <end position="139"/>
    </location>
</feature>
<dbReference type="InterPro" id="IPR001123">
    <property type="entry name" value="LeuE-type"/>
</dbReference>
<keyword evidence="3 6" id="KW-0812">Transmembrane</keyword>
<evidence type="ECO:0000256" key="5">
    <source>
        <dbReference type="ARBA" id="ARBA00023136"/>
    </source>
</evidence>
<keyword evidence="2" id="KW-1003">Cell membrane</keyword>
<keyword evidence="4 6" id="KW-1133">Transmembrane helix</keyword>
<sequence length="211" mass="22827">MFGIVNYGVFILSAVALNLTPGTDTMYIIGSSMSNDRKSGVLSALGVSSGCIVHTIMAALGLSMILSKSALAFDIIKYIGAGYLIYLGILSFVLKSHLVMKEDKNEKHSNKKIFLRGVLTNVLNPKVALFFLAFLPQFIHSNNTYGTLPFLLLGFTFIITGTIWGIVLATFSSYFGQKLSEKLGESSLLSKISGVIYIGLGLNLLRSKLAN</sequence>
<keyword evidence="8" id="KW-1185">Reference proteome</keyword>
<dbReference type="RefSeq" id="WP_152800666.1">
    <property type="nucleotide sequence ID" value="NZ_WHNX01000001.1"/>
</dbReference>
<feature type="transmembrane region" description="Helical" evidence="6">
    <location>
        <begin position="188"/>
        <end position="205"/>
    </location>
</feature>